<feature type="transmembrane region" description="Helical" evidence="1">
    <location>
        <begin position="62"/>
        <end position="83"/>
    </location>
</feature>
<organism evidence="2 3">
    <name type="scientific">Funneliformis mosseae</name>
    <name type="common">Endomycorrhizal fungus</name>
    <name type="synonym">Glomus mosseae</name>
    <dbReference type="NCBI Taxonomy" id="27381"/>
    <lineage>
        <taxon>Eukaryota</taxon>
        <taxon>Fungi</taxon>
        <taxon>Fungi incertae sedis</taxon>
        <taxon>Mucoromycota</taxon>
        <taxon>Glomeromycotina</taxon>
        <taxon>Glomeromycetes</taxon>
        <taxon>Glomerales</taxon>
        <taxon>Glomeraceae</taxon>
        <taxon>Funneliformis</taxon>
    </lineage>
</organism>
<accession>A0A9N8YTL5</accession>
<proteinExistence type="predicted"/>
<reference evidence="2" key="1">
    <citation type="submission" date="2021-06" db="EMBL/GenBank/DDBJ databases">
        <authorList>
            <person name="Kallberg Y."/>
            <person name="Tangrot J."/>
            <person name="Rosling A."/>
        </authorList>
    </citation>
    <scope>NUCLEOTIDE SEQUENCE</scope>
    <source>
        <strain evidence="2">87-6 pot B 2015</strain>
    </source>
</reference>
<evidence type="ECO:0000313" key="2">
    <source>
        <dbReference type="EMBL" id="CAG8455008.1"/>
    </source>
</evidence>
<keyword evidence="3" id="KW-1185">Reference proteome</keyword>
<evidence type="ECO:0000256" key="1">
    <source>
        <dbReference type="SAM" id="Phobius"/>
    </source>
</evidence>
<evidence type="ECO:0000313" key="3">
    <source>
        <dbReference type="Proteomes" id="UP000789375"/>
    </source>
</evidence>
<feature type="transmembrane region" description="Helical" evidence="1">
    <location>
        <begin position="19"/>
        <end position="42"/>
    </location>
</feature>
<name>A0A9N8YTL5_FUNMO</name>
<dbReference type="EMBL" id="CAJVPP010000202">
    <property type="protein sequence ID" value="CAG8455008.1"/>
    <property type="molecule type" value="Genomic_DNA"/>
</dbReference>
<keyword evidence="1" id="KW-0812">Transmembrane</keyword>
<protein>
    <submittedName>
        <fullName evidence="2">2010_t:CDS:1</fullName>
    </submittedName>
</protein>
<gene>
    <name evidence="2" type="ORF">FMOSSE_LOCUS1737</name>
</gene>
<dbReference type="Proteomes" id="UP000789375">
    <property type="component" value="Unassembled WGS sequence"/>
</dbReference>
<keyword evidence="1" id="KW-0472">Membrane</keyword>
<comment type="caution">
    <text evidence="2">The sequence shown here is derived from an EMBL/GenBank/DDBJ whole genome shotgun (WGS) entry which is preliminary data.</text>
</comment>
<dbReference type="AlphaFoldDB" id="A0A9N8YTL5"/>
<keyword evidence="1" id="KW-1133">Transmembrane helix</keyword>
<sequence>MNFDDLLGKQRKSEPRVVLLLRIFALLIISSCLISYITILIIDVNDEIPAIKTSEVPVDSIAIPDFAFSFGFSFKIVCSFSWVNNDDSCMRYIITPKYIQGLYRGSFSLNDQSYLFTSPKQDEWLDTLAFVFVADDPSFNASMISVSPPYMPPYIQIFDPDNNPIKQFDGTLDLSKLNSTSRTTNNEREILYKNCIIPNWKKNFGVFLDYKVSTYIKTKLDQEYSVNESESYQAETKMGETSSSVSLKQIDIQPV</sequence>